<comment type="caution">
    <text evidence="4">The sequence shown here is derived from an EMBL/GenBank/DDBJ whole genome shotgun (WGS) entry which is preliminary data.</text>
</comment>
<evidence type="ECO:0000259" key="3">
    <source>
        <dbReference type="Pfam" id="PF07715"/>
    </source>
</evidence>
<name>A0ABV4HIW1_9SPHI</name>
<dbReference type="PROSITE" id="PS52016">
    <property type="entry name" value="TONB_DEPENDENT_REC_3"/>
    <property type="match status" value="1"/>
</dbReference>
<evidence type="ECO:0000256" key="2">
    <source>
        <dbReference type="SAM" id="SignalP"/>
    </source>
</evidence>
<dbReference type="InterPro" id="IPR037066">
    <property type="entry name" value="Plug_dom_sf"/>
</dbReference>
<accession>A0ABV4HIW1</accession>
<keyword evidence="1" id="KW-0812">Transmembrane</keyword>
<keyword evidence="1" id="KW-1134">Transmembrane beta strand</keyword>
<dbReference type="EMBL" id="JBEOQB010000007">
    <property type="protein sequence ID" value="MEZ0454252.1"/>
    <property type="molecule type" value="Genomic_DNA"/>
</dbReference>
<keyword evidence="4" id="KW-0675">Receptor</keyword>
<dbReference type="InterPro" id="IPR008969">
    <property type="entry name" value="CarboxyPept-like_regulatory"/>
</dbReference>
<gene>
    <name evidence="4" type="ORF">ABTW24_21860</name>
</gene>
<keyword evidence="1" id="KW-0813">Transport</keyword>
<dbReference type="Pfam" id="PF13715">
    <property type="entry name" value="CarbopepD_reg_2"/>
    <property type="match status" value="1"/>
</dbReference>
<keyword evidence="1" id="KW-0472">Membrane</keyword>
<dbReference type="Pfam" id="PF07715">
    <property type="entry name" value="Plug"/>
    <property type="match status" value="1"/>
</dbReference>
<dbReference type="NCBIfam" id="TIGR04057">
    <property type="entry name" value="SusC_RagA_signa"/>
    <property type="match status" value="1"/>
</dbReference>
<feature type="chain" id="PRO_5046318857" evidence="2">
    <location>
        <begin position="28"/>
        <end position="1107"/>
    </location>
</feature>
<dbReference type="Proteomes" id="UP001566204">
    <property type="component" value="Unassembled WGS sequence"/>
</dbReference>
<comment type="subcellular location">
    <subcellularLocation>
        <location evidence="1">Cell outer membrane</location>
        <topology evidence="1">Multi-pass membrane protein</topology>
    </subcellularLocation>
</comment>
<dbReference type="SUPFAM" id="SSF56935">
    <property type="entry name" value="Porins"/>
    <property type="match status" value="1"/>
</dbReference>
<feature type="domain" description="TonB-dependent receptor plug" evidence="3">
    <location>
        <begin position="213"/>
        <end position="316"/>
    </location>
</feature>
<dbReference type="InterPro" id="IPR023997">
    <property type="entry name" value="TonB-dep_OMP_SusC/RagA_CS"/>
</dbReference>
<evidence type="ECO:0000256" key="1">
    <source>
        <dbReference type="PROSITE-ProRule" id="PRU01360"/>
    </source>
</evidence>
<keyword evidence="1" id="KW-0998">Cell outer membrane</keyword>
<dbReference type="NCBIfam" id="TIGR04056">
    <property type="entry name" value="OMP_RagA_SusC"/>
    <property type="match status" value="1"/>
</dbReference>
<evidence type="ECO:0000313" key="5">
    <source>
        <dbReference type="Proteomes" id="UP001566204"/>
    </source>
</evidence>
<proteinExistence type="inferred from homology"/>
<keyword evidence="2" id="KW-0732">Signal</keyword>
<keyword evidence="5" id="KW-1185">Reference proteome</keyword>
<protein>
    <submittedName>
        <fullName evidence="4">TonB-dependent receptor</fullName>
    </submittedName>
</protein>
<comment type="similarity">
    <text evidence="1">Belongs to the TonB-dependent receptor family.</text>
</comment>
<dbReference type="Gene3D" id="2.170.130.10">
    <property type="entry name" value="TonB-dependent receptor, plug domain"/>
    <property type="match status" value="1"/>
</dbReference>
<reference evidence="4 5" key="1">
    <citation type="submission" date="2024-06" db="EMBL/GenBank/DDBJ databases">
        <title>Soil Sphingobacterium thalpophilum.</title>
        <authorList>
            <person name="Yang J."/>
            <person name="Li J."/>
        </authorList>
    </citation>
    <scope>NUCLEOTIDE SEQUENCE [LARGE SCALE GENOMIC DNA]</scope>
    <source>
        <strain evidence="4 5">22g91tb</strain>
    </source>
</reference>
<dbReference type="RefSeq" id="WP_370482908.1">
    <property type="nucleotide sequence ID" value="NZ_JBEOQA010000002.1"/>
</dbReference>
<dbReference type="InterPro" id="IPR012910">
    <property type="entry name" value="Plug_dom"/>
</dbReference>
<sequence length="1107" mass="123938">MKQENRLFPNKVIGAAVLALSTMQLMATTVAQTISIHKERAGINEILEDIQKQTNYSFIYNPKDFKTYEKKNVHYNRADLKQVLHQLLDTDKYGYEIKSNLITLYRKNASNANSLAQADTVTVRGKVVDEFNKPIEGVSVSLKETNKQTSTNKLGEYFMDLPRLKGTLVFSYVGHRTEEITLGTKKRIDISLSADSSKLEEVVVVGFGTQKKLTTIGAQSSITPSDLKQPVGNLSNLIAGRVAGVIGVQRSGEPGYDASNIYIRGISTFTGSSPLILVDGVERSLNNLDPEDIANFTILKDASATAVYGVRGANGVILIETKKGTAGAPKVNVQYNQGLTQFTKVPEFADGVTYLRMANEAYANTNPGRMPLYSEEKIQNTANGIDPDLNPNINWFKEMFNDFGQNRRANMNINGGSERTKYYVSFGYFDENGLYKTDELAQYNSKIKFTRFNFTSNLSMTIFKDTKVDFGAMGYVTNGNYPGVSASTIWDAAYIMPPTVIPVRYSNGYIAMPRGEVRNPYDLLTQSGYVNNINSQLWSNIRITQPMDFLLKGLSAYAMFSFDNNNSHQISRTKTVDTYFATHRDADNNLVFEQTRIGSSYLGYSRANGGNRQFYLEGGVNYNKDFGKHNVTGMVVYNQRDYVDAFAGDFISSIPFRLQGIASRATWSYDDRYLAEFNLGYNGAENFKAGSRFGLFPSYGIGWIVSGENFFEPLKNTMNFLKFRASYGKVGNSNIGGRRFGYLATVTGTNGYSFGQTTDNTYNGLDIGDYPIDVTWEEANKGNFGLEMKLLNNAISLTADYFLENRNGIFLQRGDLPNYAGIRSRPYGNLGAIFNRGIDGTLEISKALNPDLFVQFRGNFVWNRAIIKEDSNALWPYPWQQRIGRKLGQRFGKIALGLFQSQEEIANSPKQTGNIQPGDIKYKDLNGDGVINAYDEGPIGYGSMPEIVYGFGPSISFKNWSIGAWFKGISNVDISTNGEGLQPFQKEGTRGNLFSNIEDRWTPEKNPTNPTYPRLTYPSTVNSNYDNSTWWMKSGAFMRLQNVEVSYTFKDKGWMKKIGLENFRVYGIGYNLATFSKFKLWDVELGDGKGAMYPLIKTYNIGIDCRF</sequence>
<organism evidence="4 5">
    <name type="scientific">Sphingobacterium thalpophilum</name>
    <dbReference type="NCBI Taxonomy" id="259"/>
    <lineage>
        <taxon>Bacteria</taxon>
        <taxon>Pseudomonadati</taxon>
        <taxon>Bacteroidota</taxon>
        <taxon>Sphingobacteriia</taxon>
        <taxon>Sphingobacteriales</taxon>
        <taxon>Sphingobacteriaceae</taxon>
        <taxon>Sphingobacterium</taxon>
    </lineage>
</organism>
<dbReference type="InterPro" id="IPR039426">
    <property type="entry name" value="TonB-dep_rcpt-like"/>
</dbReference>
<feature type="signal peptide" evidence="2">
    <location>
        <begin position="1"/>
        <end position="27"/>
    </location>
</feature>
<evidence type="ECO:0000313" key="4">
    <source>
        <dbReference type="EMBL" id="MEZ0454252.1"/>
    </source>
</evidence>
<dbReference type="Gene3D" id="2.60.40.1120">
    <property type="entry name" value="Carboxypeptidase-like, regulatory domain"/>
    <property type="match status" value="1"/>
</dbReference>
<dbReference type="SUPFAM" id="SSF49464">
    <property type="entry name" value="Carboxypeptidase regulatory domain-like"/>
    <property type="match status" value="1"/>
</dbReference>
<dbReference type="InterPro" id="IPR023996">
    <property type="entry name" value="TonB-dep_OMP_SusC/RagA"/>
</dbReference>